<dbReference type="InterPro" id="IPR036249">
    <property type="entry name" value="Thioredoxin-like_sf"/>
</dbReference>
<feature type="compositionally biased region" description="Basic and acidic residues" evidence="1">
    <location>
        <begin position="141"/>
        <end position="151"/>
    </location>
</feature>
<dbReference type="OrthoDB" id="9932926at2759"/>
<dbReference type="Proteomes" id="UP000660729">
    <property type="component" value="Unassembled WGS sequence"/>
</dbReference>
<accession>A0A8H6R6Z0</accession>
<feature type="compositionally biased region" description="Basic and acidic residues" evidence="1">
    <location>
        <begin position="184"/>
        <end position="200"/>
    </location>
</feature>
<feature type="compositionally biased region" description="Basic and acidic residues" evidence="1">
    <location>
        <begin position="231"/>
        <end position="240"/>
    </location>
</feature>
<protein>
    <recommendedName>
        <fullName evidence="4">Glutaredoxin domain-containing protein</fullName>
    </recommendedName>
</protein>
<feature type="compositionally biased region" description="Polar residues" evidence="1">
    <location>
        <begin position="166"/>
        <end position="183"/>
    </location>
</feature>
<feature type="compositionally biased region" description="Acidic residues" evidence="1">
    <location>
        <begin position="262"/>
        <end position="272"/>
    </location>
</feature>
<proteinExistence type="predicted"/>
<evidence type="ECO:0000313" key="3">
    <source>
        <dbReference type="Proteomes" id="UP000660729"/>
    </source>
</evidence>
<evidence type="ECO:0000313" key="2">
    <source>
        <dbReference type="EMBL" id="KAF7186249.1"/>
    </source>
</evidence>
<name>A0A8H6R6Z0_9PEZI</name>
<dbReference type="AlphaFoldDB" id="A0A8H6R6Z0"/>
<feature type="compositionally biased region" description="Basic and acidic residues" evidence="1">
    <location>
        <begin position="277"/>
        <end position="304"/>
    </location>
</feature>
<dbReference type="GO" id="GO:0005737">
    <property type="term" value="C:cytoplasm"/>
    <property type="evidence" value="ECO:0007669"/>
    <property type="project" value="TreeGrafter"/>
</dbReference>
<organism evidence="2 3">
    <name type="scientific">Pseudocercospora fuligena</name>
    <dbReference type="NCBI Taxonomy" id="685502"/>
    <lineage>
        <taxon>Eukaryota</taxon>
        <taxon>Fungi</taxon>
        <taxon>Dikarya</taxon>
        <taxon>Ascomycota</taxon>
        <taxon>Pezizomycotina</taxon>
        <taxon>Dothideomycetes</taxon>
        <taxon>Dothideomycetidae</taxon>
        <taxon>Mycosphaerellales</taxon>
        <taxon>Mycosphaerellaceae</taxon>
        <taxon>Pseudocercospora</taxon>
    </lineage>
</organism>
<evidence type="ECO:0008006" key="4">
    <source>
        <dbReference type="Google" id="ProtNLM"/>
    </source>
</evidence>
<dbReference type="Gene3D" id="3.40.30.10">
    <property type="entry name" value="Glutaredoxin"/>
    <property type="match status" value="1"/>
</dbReference>
<dbReference type="PROSITE" id="PS51354">
    <property type="entry name" value="GLUTAREDOXIN_2"/>
    <property type="match status" value="1"/>
</dbReference>
<gene>
    <name evidence="2" type="ORF">HII31_12324</name>
</gene>
<evidence type="ECO:0000256" key="1">
    <source>
        <dbReference type="SAM" id="MobiDB-lite"/>
    </source>
</evidence>
<dbReference type="EMBL" id="JABCIY010000258">
    <property type="protein sequence ID" value="KAF7186249.1"/>
    <property type="molecule type" value="Genomic_DNA"/>
</dbReference>
<sequence>MASAHDLSELEKDPRLFLFTSLTAGSSHIITATSRMETILKANKIPFQALDTATDEKARRLWQRRAGGRKLPGLVKDGFVIGDLTEVEEWNEFGELKENIGPVPASNAAPAGGRAGVQTAPPLSHNASPSPASSSNAPVSKKPEPSFDKSKGIALPGAAEIAARNKPQSPTNVEAINVETHTSSPEEKKNSIDAVKDIKSSHPALDHLSAPASRIQSGTVTPAQAEEVPTSEEKQKHRGSDILAADAEEVKETEKSNSLQEDPNEDEEDTEAVEGVSDLKVEDEKPTQEQAAKEPEDASKTVAD</sequence>
<keyword evidence="3" id="KW-1185">Reference proteome</keyword>
<dbReference type="InterPro" id="IPR051033">
    <property type="entry name" value="SH3BGR"/>
</dbReference>
<dbReference type="SUPFAM" id="SSF52833">
    <property type="entry name" value="Thioredoxin-like"/>
    <property type="match status" value="1"/>
</dbReference>
<dbReference type="PANTHER" id="PTHR12232">
    <property type="entry name" value="SH3 DOMAIN-BINDING GLUTAMIC ACID-RICH-LIKE PROTEIN"/>
    <property type="match status" value="1"/>
</dbReference>
<reference evidence="2" key="1">
    <citation type="submission" date="2020-04" db="EMBL/GenBank/DDBJ databases">
        <title>Draft genome resource of the tomato pathogen Pseudocercospora fuligena.</title>
        <authorList>
            <person name="Zaccaron A."/>
        </authorList>
    </citation>
    <scope>NUCLEOTIDE SEQUENCE</scope>
    <source>
        <strain evidence="2">PF001</strain>
    </source>
</reference>
<dbReference type="PANTHER" id="PTHR12232:SF0">
    <property type="entry name" value="THIOREDOXIN DOMAIN-CONTAINING PROTEIN"/>
    <property type="match status" value="1"/>
</dbReference>
<comment type="caution">
    <text evidence="2">The sequence shown here is derived from an EMBL/GenBank/DDBJ whole genome shotgun (WGS) entry which is preliminary data.</text>
</comment>
<feature type="compositionally biased region" description="Low complexity" evidence="1">
    <location>
        <begin position="120"/>
        <end position="140"/>
    </location>
</feature>
<feature type="region of interest" description="Disordered" evidence="1">
    <location>
        <begin position="104"/>
        <end position="304"/>
    </location>
</feature>